<dbReference type="InterPro" id="IPR033199">
    <property type="entry name" value="DDAH-like"/>
</dbReference>
<dbReference type="Proteomes" id="UP001595916">
    <property type="component" value="Unassembled WGS sequence"/>
</dbReference>
<accession>A0ABV9QH94</accession>
<protein>
    <submittedName>
        <fullName evidence="3">Dimethylarginine dimethylaminohydrolase family protein</fullName>
    </submittedName>
</protein>
<sequence length="260" mass="29207">MFKNIVVRRPGKSICDGITSAPELGKPIYELALKQHDAYIEALKKCGCEVTVLEAMEEFPDSCFVEDTAVLTDKVAIISRPGASTRQKESGYIVETIKKFYPEDKIEYIEAPGTMEGGDVMMVGNHFYIGKSERSNEEGCRQFISILEKHGHTGSVVEMKEMLHLKTGVNYLENNNLLAAGEFLENPEFDKYNKYEIPLDEAYAANCIWVNDKVIVPEGYPKVKAMVEKMGYEVLTVDTSEYRKIDGGLSCLSLRFTSLK</sequence>
<evidence type="ECO:0000313" key="4">
    <source>
        <dbReference type="Proteomes" id="UP001595916"/>
    </source>
</evidence>
<keyword evidence="2" id="KW-0378">Hydrolase</keyword>
<keyword evidence="4" id="KW-1185">Reference proteome</keyword>
<evidence type="ECO:0000256" key="1">
    <source>
        <dbReference type="ARBA" id="ARBA00008532"/>
    </source>
</evidence>
<evidence type="ECO:0000256" key="2">
    <source>
        <dbReference type="ARBA" id="ARBA00022801"/>
    </source>
</evidence>
<dbReference type="Gene3D" id="3.75.10.10">
    <property type="entry name" value="L-arginine/glycine Amidinotransferase, Chain A"/>
    <property type="match status" value="1"/>
</dbReference>
<organism evidence="3 4">
    <name type="scientific">Filifactor villosus</name>
    <dbReference type="NCBI Taxonomy" id="29374"/>
    <lineage>
        <taxon>Bacteria</taxon>
        <taxon>Bacillati</taxon>
        <taxon>Bacillota</taxon>
        <taxon>Clostridia</taxon>
        <taxon>Peptostreptococcales</taxon>
        <taxon>Filifactoraceae</taxon>
        <taxon>Filifactor</taxon>
    </lineage>
</organism>
<dbReference type="SUPFAM" id="SSF55909">
    <property type="entry name" value="Pentein"/>
    <property type="match status" value="1"/>
</dbReference>
<evidence type="ECO:0000313" key="3">
    <source>
        <dbReference type="EMBL" id="MFC4803593.1"/>
    </source>
</evidence>
<dbReference type="RefSeq" id="WP_379787036.1">
    <property type="nucleotide sequence ID" value="NZ_JBHSHL010000003.1"/>
</dbReference>
<dbReference type="PANTHER" id="PTHR12737:SF9">
    <property type="entry name" value="DIMETHYLARGININASE"/>
    <property type="match status" value="1"/>
</dbReference>
<comment type="caution">
    <text evidence="3">The sequence shown here is derived from an EMBL/GenBank/DDBJ whole genome shotgun (WGS) entry which is preliminary data.</text>
</comment>
<name>A0ABV9QH94_9FIRM</name>
<reference evidence="4" key="1">
    <citation type="journal article" date="2019" name="Int. J. Syst. Evol. Microbiol.">
        <title>The Global Catalogue of Microorganisms (GCM) 10K type strain sequencing project: providing services to taxonomists for standard genome sequencing and annotation.</title>
        <authorList>
            <consortium name="The Broad Institute Genomics Platform"/>
            <consortium name="The Broad Institute Genome Sequencing Center for Infectious Disease"/>
            <person name="Wu L."/>
            <person name="Ma J."/>
        </authorList>
    </citation>
    <scope>NUCLEOTIDE SEQUENCE [LARGE SCALE GENOMIC DNA]</scope>
    <source>
        <strain evidence="4">CCUG 46385</strain>
    </source>
</reference>
<gene>
    <name evidence="3" type="ORF">ACFO4R_00720</name>
</gene>
<proteinExistence type="inferred from homology"/>
<dbReference type="EMBL" id="JBHSHL010000003">
    <property type="protein sequence ID" value="MFC4803593.1"/>
    <property type="molecule type" value="Genomic_DNA"/>
</dbReference>
<comment type="similarity">
    <text evidence="1">Belongs to the DDAH family.</text>
</comment>
<dbReference type="Pfam" id="PF19420">
    <property type="entry name" value="DDAH_eukar"/>
    <property type="match status" value="1"/>
</dbReference>
<dbReference type="PANTHER" id="PTHR12737">
    <property type="entry name" value="DIMETHYLARGININE DIMETHYLAMINOHYDROLASE"/>
    <property type="match status" value="1"/>
</dbReference>